<dbReference type="Pfam" id="PF00069">
    <property type="entry name" value="Pkinase"/>
    <property type="match status" value="1"/>
</dbReference>
<dbReference type="Proteomes" id="UP001303285">
    <property type="component" value="Unassembled WGS sequence"/>
</dbReference>
<feature type="non-terminal residue" evidence="4">
    <location>
        <position position="226"/>
    </location>
</feature>
<name>A0ABU5UYD1_NODSP</name>
<evidence type="ECO:0000259" key="3">
    <source>
        <dbReference type="PROSITE" id="PS50011"/>
    </source>
</evidence>
<dbReference type="PROSITE" id="PS50011">
    <property type="entry name" value="PROTEIN_KINASE_DOM"/>
    <property type="match status" value="1"/>
</dbReference>
<keyword evidence="5" id="KW-1185">Reference proteome</keyword>
<keyword evidence="1" id="KW-0547">Nucleotide-binding</keyword>
<reference evidence="4 5" key="1">
    <citation type="submission" date="2023-12" db="EMBL/GenBank/DDBJ databases">
        <title>Baltic Sea Cyanobacteria.</title>
        <authorList>
            <person name="Delbaje E."/>
            <person name="Fewer D.P."/>
            <person name="Shishido T.K."/>
        </authorList>
    </citation>
    <scope>NUCLEOTIDE SEQUENCE [LARGE SCALE GENOMIC DNA]</scope>
    <source>
        <strain evidence="4 5">UHCC 0060</strain>
    </source>
</reference>
<evidence type="ECO:0000256" key="1">
    <source>
        <dbReference type="ARBA" id="ARBA00022741"/>
    </source>
</evidence>
<dbReference type="InterPro" id="IPR008271">
    <property type="entry name" value="Ser/Thr_kinase_AS"/>
</dbReference>
<sequence>MSYCINPQCPQPQNTRQPLFCQSCGSELLLEGCYRVIRTLGGGGFANTYEVDDSGTAKVLKVLFNTHPKAVELFQKEAEVLSILQHPGIPKVDSDGGYFTYLPRNSQGPLHCLVMEKIEGMDLAEYLAERKHQPISERAAVRWLKQLAEILHKVHQQQYFHRDIKPPNIMIRPNGQLVLIDFGTAREVTQTFINKVAGQQVTGIISAGYTPREQMNGKAVPQSDFF</sequence>
<protein>
    <submittedName>
        <fullName evidence="4">Serine/threonine-protein kinase</fullName>
        <ecNumber evidence="4">2.7.11.1</ecNumber>
    </submittedName>
</protein>
<dbReference type="NCBIfam" id="NF045510">
    <property type="entry name" value="4Cys_prefix_kin"/>
    <property type="match status" value="1"/>
</dbReference>
<dbReference type="RefSeq" id="WP_323245971.1">
    <property type="nucleotide sequence ID" value="NZ_JAYGHK010000182.1"/>
</dbReference>
<keyword evidence="4" id="KW-0808">Transferase</keyword>
<gene>
    <name evidence="4" type="ORF">VB695_24285</name>
</gene>
<dbReference type="PANTHER" id="PTHR24363">
    <property type="entry name" value="SERINE/THREONINE PROTEIN KINASE"/>
    <property type="match status" value="1"/>
</dbReference>
<dbReference type="SUPFAM" id="SSF56112">
    <property type="entry name" value="Protein kinase-like (PK-like)"/>
    <property type="match status" value="1"/>
</dbReference>
<dbReference type="PANTHER" id="PTHR24363:SF7">
    <property type="entry name" value="SERINE_THREONINE-PROTEIN KINASE-LIKE PROTEIN E"/>
    <property type="match status" value="1"/>
</dbReference>
<organism evidence="4 5">
    <name type="scientific">Nodularia spumigena UHCC 0060</name>
    <dbReference type="NCBI Taxonomy" id="3110300"/>
    <lineage>
        <taxon>Bacteria</taxon>
        <taxon>Bacillati</taxon>
        <taxon>Cyanobacteriota</taxon>
        <taxon>Cyanophyceae</taxon>
        <taxon>Nostocales</taxon>
        <taxon>Nodulariaceae</taxon>
        <taxon>Nodularia</taxon>
    </lineage>
</organism>
<evidence type="ECO:0000313" key="4">
    <source>
        <dbReference type="EMBL" id="MEA5611137.1"/>
    </source>
</evidence>
<dbReference type="PROSITE" id="PS00108">
    <property type="entry name" value="PROTEIN_KINASE_ST"/>
    <property type="match status" value="1"/>
</dbReference>
<dbReference type="InterPro" id="IPR011009">
    <property type="entry name" value="Kinase-like_dom_sf"/>
</dbReference>
<dbReference type="GO" id="GO:0004674">
    <property type="term" value="F:protein serine/threonine kinase activity"/>
    <property type="evidence" value="ECO:0007669"/>
    <property type="project" value="UniProtKB-EC"/>
</dbReference>
<dbReference type="Gene3D" id="1.10.510.10">
    <property type="entry name" value="Transferase(Phosphotransferase) domain 1"/>
    <property type="match status" value="1"/>
</dbReference>
<keyword evidence="2" id="KW-0067">ATP-binding</keyword>
<feature type="domain" description="Protein kinase" evidence="3">
    <location>
        <begin position="34"/>
        <end position="226"/>
    </location>
</feature>
<comment type="caution">
    <text evidence="4">The sequence shown here is derived from an EMBL/GenBank/DDBJ whole genome shotgun (WGS) entry which is preliminary data.</text>
</comment>
<dbReference type="InterPro" id="IPR000719">
    <property type="entry name" value="Prot_kinase_dom"/>
</dbReference>
<dbReference type="EC" id="2.7.11.1" evidence="4"/>
<dbReference type="SMART" id="SM00220">
    <property type="entry name" value="S_TKc"/>
    <property type="match status" value="1"/>
</dbReference>
<accession>A0ABU5UYD1</accession>
<dbReference type="CDD" id="cd14014">
    <property type="entry name" value="STKc_PknB_like"/>
    <property type="match status" value="1"/>
</dbReference>
<evidence type="ECO:0000313" key="5">
    <source>
        <dbReference type="Proteomes" id="UP001303285"/>
    </source>
</evidence>
<dbReference type="EMBL" id="JAYGHK010000182">
    <property type="protein sequence ID" value="MEA5611137.1"/>
    <property type="molecule type" value="Genomic_DNA"/>
</dbReference>
<evidence type="ECO:0000256" key="2">
    <source>
        <dbReference type="ARBA" id="ARBA00022840"/>
    </source>
</evidence>
<proteinExistence type="predicted"/>
<keyword evidence="4" id="KW-0418">Kinase</keyword>